<evidence type="ECO:0000256" key="1">
    <source>
        <dbReference type="ARBA" id="ARBA00010900"/>
    </source>
</evidence>
<comment type="caution">
    <text evidence="3">The sequence shown here is derived from an EMBL/GenBank/DDBJ whole genome shotgun (WGS) entry which is preliminary data.</text>
</comment>
<dbReference type="Proteomes" id="UP000826195">
    <property type="component" value="Unassembled WGS sequence"/>
</dbReference>
<reference evidence="3 4" key="1">
    <citation type="journal article" date="2021" name="J. Hered.">
        <title>A chromosome-level genome assembly of the parasitoid wasp, Cotesia glomerata (Hymenoptera: Braconidae).</title>
        <authorList>
            <person name="Pinto B.J."/>
            <person name="Weis J.J."/>
            <person name="Gamble T."/>
            <person name="Ode P.J."/>
            <person name="Paul R."/>
            <person name="Zaspel J.M."/>
        </authorList>
    </citation>
    <scope>NUCLEOTIDE SEQUENCE [LARGE SCALE GENOMIC DNA]</scope>
    <source>
        <strain evidence="3">CgM1</strain>
    </source>
</reference>
<keyword evidence="4" id="KW-1185">Reference proteome</keyword>
<protein>
    <recommendedName>
        <fullName evidence="2">G-patch domain-containing protein</fullName>
    </recommendedName>
</protein>
<evidence type="ECO:0000259" key="2">
    <source>
        <dbReference type="PROSITE" id="PS50174"/>
    </source>
</evidence>
<sequence>MGFEPGEGLGKSLQGISAPVEAQVRRGRGAIGAYGPEKLAKVPQEKKDEEVEKTKEFIAKLLQWRKTDRVAKKKTKYSYRSVDQVLEDGKLRPNVKTSTSDMSRVKVIDMIGPEQRVLSGYHAIASQHRPDDSAAEFDKKSLTNFALPELQHNLNLIVDMCKQNIIQNDRKTRHLSDRVVALEAEQKNMEKVIEQHDQLINTLDTDQYYNDYKTYELGELASSLVTPKLASSMARWYPLAEPMHHLDSVRP</sequence>
<dbReference type="InterPro" id="IPR000467">
    <property type="entry name" value="G_patch_dom"/>
</dbReference>
<comment type="similarity">
    <text evidence="1">Belongs to the TFP11/STIP family.</text>
</comment>
<organism evidence="3 4">
    <name type="scientific">Cotesia glomerata</name>
    <name type="common">Lepidopteran parasitic wasp</name>
    <name type="synonym">Apanteles glomeratus</name>
    <dbReference type="NCBI Taxonomy" id="32391"/>
    <lineage>
        <taxon>Eukaryota</taxon>
        <taxon>Metazoa</taxon>
        <taxon>Ecdysozoa</taxon>
        <taxon>Arthropoda</taxon>
        <taxon>Hexapoda</taxon>
        <taxon>Insecta</taxon>
        <taxon>Pterygota</taxon>
        <taxon>Neoptera</taxon>
        <taxon>Endopterygota</taxon>
        <taxon>Hymenoptera</taxon>
        <taxon>Apocrita</taxon>
        <taxon>Ichneumonoidea</taxon>
        <taxon>Braconidae</taxon>
        <taxon>Microgastrinae</taxon>
        <taxon>Cotesia</taxon>
    </lineage>
</organism>
<accession>A0AAV7J2G6</accession>
<evidence type="ECO:0000313" key="3">
    <source>
        <dbReference type="EMBL" id="KAH0564050.1"/>
    </source>
</evidence>
<dbReference type="EMBL" id="JAHXZJ010000002">
    <property type="protein sequence ID" value="KAH0564050.1"/>
    <property type="molecule type" value="Genomic_DNA"/>
</dbReference>
<dbReference type="SMART" id="SM00443">
    <property type="entry name" value="G_patch"/>
    <property type="match status" value="1"/>
</dbReference>
<dbReference type="InterPro" id="IPR022783">
    <property type="entry name" value="GCFC_dom"/>
</dbReference>
<dbReference type="Pfam" id="PF01585">
    <property type="entry name" value="G-patch"/>
    <property type="match status" value="1"/>
</dbReference>
<gene>
    <name evidence="3" type="ORF">KQX54_008944</name>
</gene>
<dbReference type="Pfam" id="PF07842">
    <property type="entry name" value="GCFC"/>
    <property type="match status" value="1"/>
</dbReference>
<dbReference type="GO" id="GO:0071008">
    <property type="term" value="C:U2-type post-mRNA release spliceosomal complex"/>
    <property type="evidence" value="ECO:0007669"/>
    <property type="project" value="TreeGrafter"/>
</dbReference>
<dbReference type="InterPro" id="IPR045211">
    <property type="entry name" value="TFP11/STIP/Ntr1"/>
</dbReference>
<evidence type="ECO:0000313" key="4">
    <source>
        <dbReference type="Proteomes" id="UP000826195"/>
    </source>
</evidence>
<proteinExistence type="inferred from homology"/>
<dbReference type="GO" id="GO:0003676">
    <property type="term" value="F:nucleic acid binding"/>
    <property type="evidence" value="ECO:0007669"/>
    <property type="project" value="InterPro"/>
</dbReference>
<name>A0AAV7J2G6_COTGL</name>
<dbReference type="PANTHER" id="PTHR23329">
    <property type="entry name" value="TUFTELIN-INTERACTING PROTEIN 11-RELATED"/>
    <property type="match status" value="1"/>
</dbReference>
<feature type="domain" description="G-patch" evidence="2">
    <location>
        <begin position="1"/>
        <end position="36"/>
    </location>
</feature>
<dbReference type="AlphaFoldDB" id="A0AAV7J2G6"/>
<dbReference type="PROSITE" id="PS50174">
    <property type="entry name" value="G_PATCH"/>
    <property type="match status" value="1"/>
</dbReference>
<dbReference type="GO" id="GO:0000390">
    <property type="term" value="P:spliceosomal complex disassembly"/>
    <property type="evidence" value="ECO:0007669"/>
    <property type="project" value="InterPro"/>
</dbReference>
<dbReference type="PANTHER" id="PTHR23329:SF1">
    <property type="entry name" value="TUFTELIN-INTERACTING PROTEIN 11"/>
    <property type="match status" value="1"/>
</dbReference>